<dbReference type="EMBL" id="JAPQKI010000004">
    <property type="protein sequence ID" value="KAJ5103210.1"/>
    <property type="molecule type" value="Genomic_DNA"/>
</dbReference>
<dbReference type="AlphaFoldDB" id="A0A9W9FN13"/>
<dbReference type="GeneID" id="81355212"/>
<dbReference type="Proteomes" id="UP001149074">
    <property type="component" value="Unassembled WGS sequence"/>
</dbReference>
<accession>A0A9W9FN13</accession>
<reference evidence="2" key="1">
    <citation type="submission" date="2022-11" db="EMBL/GenBank/DDBJ databases">
        <authorList>
            <person name="Petersen C."/>
        </authorList>
    </citation>
    <scope>NUCLEOTIDE SEQUENCE</scope>
    <source>
        <strain evidence="2">IBT 30761</strain>
    </source>
</reference>
<feature type="region of interest" description="Disordered" evidence="1">
    <location>
        <begin position="37"/>
        <end position="74"/>
    </location>
</feature>
<proteinExistence type="predicted"/>
<evidence type="ECO:0000256" key="1">
    <source>
        <dbReference type="SAM" id="MobiDB-lite"/>
    </source>
</evidence>
<dbReference type="RefSeq" id="XP_056476590.1">
    <property type="nucleotide sequence ID" value="XM_056616233.1"/>
</dbReference>
<reference evidence="2" key="2">
    <citation type="journal article" date="2023" name="IMA Fungus">
        <title>Comparative genomic study of the Penicillium genus elucidates a diverse pangenome and 15 lateral gene transfer events.</title>
        <authorList>
            <person name="Petersen C."/>
            <person name="Sorensen T."/>
            <person name="Nielsen M.R."/>
            <person name="Sondergaard T.E."/>
            <person name="Sorensen J.L."/>
            <person name="Fitzpatrick D.A."/>
            <person name="Frisvad J.C."/>
            <person name="Nielsen K.L."/>
        </authorList>
    </citation>
    <scope>NUCLEOTIDE SEQUENCE</scope>
    <source>
        <strain evidence="2">IBT 30761</strain>
    </source>
</reference>
<name>A0A9W9FN13_9EURO</name>
<comment type="caution">
    <text evidence="2">The sequence shown here is derived from an EMBL/GenBank/DDBJ whole genome shotgun (WGS) entry which is preliminary data.</text>
</comment>
<evidence type="ECO:0000313" key="3">
    <source>
        <dbReference type="Proteomes" id="UP001149074"/>
    </source>
</evidence>
<dbReference type="OrthoDB" id="610608at2759"/>
<sequence>MLRPVGNGHGFGNLTTCVSDGETDLDSYIINLTNLKTLRNPRQPHRHNRRRLGSDRSHSRPPRRGITSLQPRQRGGIHVINKDRNPDLLKAFSIAIEAMGIIIEVTIKAEPVSYIKSTTNYEQVNILGPNLDWNATTHGLVPETNFTIIYWEETDVRVGTAYVDYARSQSVRMSPYLSTDIIGKGMKGYESDDATVITQNIKGDDIWLQLVNTYNLPANASGGFATLEYSWIPSHSTFTMQWFFQNLTITEESNLMMNRLAAWHDEGHRGVTARSELVGDAGPGADAWSGRGGGVETNFQCKWLRDRCRPFTNKRDRKIARSTAKTSRFPESRQSGPGFLFAACAPGASTGLRRKLKREDQFHGRSNTAGMLGLGPIPVNKSWGNSLWASPALHFFPGPQWLRLRKLHGTHLQLFHRGGLAAAGSAYHDIRLSEGEPRASCLSAWLRSLLSIIGAGHAGESPHVQIKVRSLSGRRITPEC</sequence>
<keyword evidence="3" id="KW-1185">Reference proteome</keyword>
<protein>
    <submittedName>
        <fullName evidence="2">Gluconolactone oxidase</fullName>
    </submittedName>
</protein>
<organism evidence="2 3">
    <name type="scientific">Penicillium argentinense</name>
    <dbReference type="NCBI Taxonomy" id="1131581"/>
    <lineage>
        <taxon>Eukaryota</taxon>
        <taxon>Fungi</taxon>
        <taxon>Dikarya</taxon>
        <taxon>Ascomycota</taxon>
        <taxon>Pezizomycotina</taxon>
        <taxon>Eurotiomycetes</taxon>
        <taxon>Eurotiomycetidae</taxon>
        <taxon>Eurotiales</taxon>
        <taxon>Aspergillaceae</taxon>
        <taxon>Penicillium</taxon>
    </lineage>
</organism>
<gene>
    <name evidence="2" type="ORF">N7532_003739</name>
</gene>
<feature type="compositionally biased region" description="Basic residues" evidence="1">
    <location>
        <begin position="42"/>
        <end position="51"/>
    </location>
</feature>
<evidence type="ECO:0000313" key="2">
    <source>
        <dbReference type="EMBL" id="KAJ5103210.1"/>
    </source>
</evidence>